<evidence type="ECO:0000256" key="6">
    <source>
        <dbReference type="RuleBase" id="RU004432"/>
    </source>
</evidence>
<dbReference type="Pfam" id="PF10431">
    <property type="entry name" value="ClpB_D2-small"/>
    <property type="match status" value="1"/>
</dbReference>
<keyword evidence="9" id="KW-0645">Protease</keyword>
<accession>A0A1F8G4R7</accession>
<feature type="non-terminal residue" evidence="9">
    <location>
        <position position="1"/>
    </location>
</feature>
<dbReference type="InterPro" id="IPR003959">
    <property type="entry name" value="ATPase_AAA_core"/>
</dbReference>
<dbReference type="InterPro" id="IPR041546">
    <property type="entry name" value="ClpA/ClpB_AAA_lid"/>
</dbReference>
<evidence type="ECO:0000313" key="10">
    <source>
        <dbReference type="Proteomes" id="UP000177478"/>
    </source>
</evidence>
<evidence type="ECO:0000256" key="1">
    <source>
        <dbReference type="ARBA" id="ARBA00022737"/>
    </source>
</evidence>
<dbReference type="Gene3D" id="1.10.1780.10">
    <property type="entry name" value="Clp, N-terminal domain"/>
    <property type="match status" value="1"/>
</dbReference>
<dbReference type="InterPro" id="IPR018368">
    <property type="entry name" value="ClpA/B_CS1"/>
</dbReference>
<dbReference type="Pfam" id="PF00004">
    <property type="entry name" value="AAA"/>
    <property type="match status" value="1"/>
</dbReference>
<comment type="similarity">
    <text evidence="6">Belongs to the ClpA/ClpB family.</text>
</comment>
<dbReference type="PANTHER" id="PTHR11638:SF145">
    <property type="entry name" value="CLPA_B PROTEASE ATP BINDING SUBUNIT-RELATED"/>
    <property type="match status" value="1"/>
</dbReference>
<evidence type="ECO:0000256" key="7">
    <source>
        <dbReference type="SAM" id="Coils"/>
    </source>
</evidence>
<keyword evidence="4 6" id="KW-0143">Chaperone</keyword>
<evidence type="ECO:0000259" key="8">
    <source>
        <dbReference type="PROSITE" id="PS51903"/>
    </source>
</evidence>
<dbReference type="Pfam" id="PF17871">
    <property type="entry name" value="AAA_lid_9"/>
    <property type="match status" value="1"/>
</dbReference>
<reference evidence="9 10" key="1">
    <citation type="journal article" date="2016" name="Nat. Commun.">
        <title>Thousands of microbial genomes shed light on interconnected biogeochemical processes in an aquifer system.</title>
        <authorList>
            <person name="Anantharaman K."/>
            <person name="Brown C.T."/>
            <person name="Hug L.A."/>
            <person name="Sharon I."/>
            <person name="Castelle C.J."/>
            <person name="Probst A.J."/>
            <person name="Thomas B.C."/>
            <person name="Singh A."/>
            <person name="Wilkins M.J."/>
            <person name="Karaoz U."/>
            <person name="Brodie E.L."/>
            <person name="Williams K.H."/>
            <person name="Hubbard S.S."/>
            <person name="Banfield J.F."/>
        </authorList>
    </citation>
    <scope>NUCLEOTIDE SEQUENCE [LARGE SCALE GENOMIC DNA]</scope>
</reference>
<dbReference type="SMART" id="SM00382">
    <property type="entry name" value="AAA"/>
    <property type="match status" value="2"/>
</dbReference>
<dbReference type="InterPro" id="IPR001270">
    <property type="entry name" value="ClpA/B"/>
</dbReference>
<dbReference type="Gene3D" id="4.10.860.10">
    <property type="entry name" value="UVR domain"/>
    <property type="match status" value="1"/>
</dbReference>
<dbReference type="EMBL" id="MGKD01000005">
    <property type="protein sequence ID" value="OGN20335.1"/>
    <property type="molecule type" value="Genomic_DNA"/>
</dbReference>
<dbReference type="InterPro" id="IPR028299">
    <property type="entry name" value="ClpA/B_CS2"/>
</dbReference>
<dbReference type="InterPro" id="IPR003593">
    <property type="entry name" value="AAA+_ATPase"/>
</dbReference>
<dbReference type="GO" id="GO:0005524">
    <property type="term" value="F:ATP binding"/>
    <property type="evidence" value="ECO:0007669"/>
    <property type="project" value="UniProtKB-KW"/>
</dbReference>
<dbReference type="InterPro" id="IPR004176">
    <property type="entry name" value="Clp_R_N"/>
</dbReference>
<dbReference type="GO" id="GO:0006508">
    <property type="term" value="P:proteolysis"/>
    <property type="evidence" value="ECO:0007669"/>
    <property type="project" value="UniProtKB-KW"/>
</dbReference>
<feature type="domain" description="Clp R" evidence="8">
    <location>
        <begin position="92"/>
        <end position="234"/>
    </location>
</feature>
<evidence type="ECO:0000313" key="9">
    <source>
        <dbReference type="EMBL" id="OGN20335.1"/>
    </source>
</evidence>
<dbReference type="CDD" id="cd00009">
    <property type="entry name" value="AAA"/>
    <property type="match status" value="1"/>
</dbReference>
<sequence length="891" mass="98962">ICDICKKNKAVGQVTVIRNGRREVKNICQSCSGQVSQRGSLGGMGGGGNDLNDLFGGLLGNIFGNQASGGGDMGAFGFPGMQNPSSEERVDFNDYLSDEANRTLNNAVTIARKNKNSVIDTEHLLLALLENSIVDSTLKQLKIDTKALAQYLESNITSGKSQAEEFEYSPRVKRVFDLSLDEARALNHSYIGPEHLVLALVKEGEGVASQALRKFGLADPSPLREKIIKKVGRGDASNGAIKLNTPTLDKYSRDLTQLAREGKLDPVIGRAKEIETAIEILSRRTKNNPVLIGEPGVGKTAIVEGLAQRITSGSVPEALFGKRVAELDLAAILSGTRFRGDMEERLKGIIEEIKANKDNLIVFIDELHLLVGIGAGGESGMDAANIFKPSLARGELHVVGATTLKEYKKYIEKDQALERRFQPIIVPEPTVEQTIEILRGLRDRYESHHRIKILDEALVASAELSNRYISARFLPDKAIDLMDQASARVRIQSTVEPEGVRGLEEKIHSLKKEVEASQRAKKSKEADKIKQDIIQLEKERDQQYDQWQESRARTIPEVSARDIAEIVSKLTGIPVTDLTEEERDKLLKLEEKLKARVIGQDDAISAVANAIRRSRAGLGDIYRPIASFLFLGPTGVGKTELSKVLAYLMFGDQEAMTRVDMSEYMERHSVARLIGAPPGYVGYEEGGQLTEAVRRRPHSIILLDEIEKAHPDVFNILLQVLEDGRLTDGQGRVVDFSNTIIIATSNIGSELIQHEFDQAEKKRLSYEELRTKLQDELKKYFRPEFLNRLDEVIVFRALPKDRLAEIVSLQLNLLGNKLGSHGYLLSVTPAAIEAVVERGYDPHFGARELRRVIQREIENKVSEEILRTNPKRGAKLKVDFQDDKFVLSFSQ</sequence>
<dbReference type="Gene3D" id="1.10.8.60">
    <property type="match status" value="2"/>
</dbReference>
<dbReference type="PROSITE" id="PS00871">
    <property type="entry name" value="CLPAB_2"/>
    <property type="match status" value="1"/>
</dbReference>
<dbReference type="SMART" id="SM01086">
    <property type="entry name" value="ClpB_D2-small"/>
    <property type="match status" value="1"/>
</dbReference>
<dbReference type="FunFam" id="3.40.50.300:FF:000010">
    <property type="entry name" value="Chaperone clpB 1, putative"/>
    <property type="match status" value="1"/>
</dbReference>
<dbReference type="InterPro" id="IPR050130">
    <property type="entry name" value="ClpA_ClpB"/>
</dbReference>
<dbReference type="Gene3D" id="3.40.50.300">
    <property type="entry name" value="P-loop containing nucleotide triphosphate hydrolases"/>
    <property type="match status" value="2"/>
</dbReference>
<evidence type="ECO:0000256" key="2">
    <source>
        <dbReference type="ARBA" id="ARBA00022741"/>
    </source>
</evidence>
<evidence type="ECO:0000256" key="4">
    <source>
        <dbReference type="ARBA" id="ARBA00023186"/>
    </source>
</evidence>
<gene>
    <name evidence="9" type="ORF">A3F25_00790</name>
</gene>
<dbReference type="SUPFAM" id="SSF52540">
    <property type="entry name" value="P-loop containing nucleoside triphosphate hydrolases"/>
    <property type="match status" value="2"/>
</dbReference>
<dbReference type="GO" id="GO:0016887">
    <property type="term" value="F:ATP hydrolysis activity"/>
    <property type="evidence" value="ECO:0007669"/>
    <property type="project" value="InterPro"/>
</dbReference>
<keyword evidence="2 6" id="KW-0547">Nucleotide-binding</keyword>
<keyword evidence="3 6" id="KW-0067">ATP-binding</keyword>
<dbReference type="Pfam" id="PF02861">
    <property type="entry name" value="Clp_N"/>
    <property type="match status" value="1"/>
</dbReference>
<proteinExistence type="inferred from homology"/>
<dbReference type="PROSITE" id="PS00870">
    <property type="entry name" value="CLPAB_1"/>
    <property type="match status" value="1"/>
</dbReference>
<dbReference type="Pfam" id="PF07724">
    <property type="entry name" value="AAA_2"/>
    <property type="match status" value="1"/>
</dbReference>
<dbReference type="InterPro" id="IPR036628">
    <property type="entry name" value="Clp_N_dom_sf"/>
</dbReference>
<dbReference type="Proteomes" id="UP000177478">
    <property type="component" value="Unassembled WGS sequence"/>
</dbReference>
<dbReference type="GO" id="GO:0008233">
    <property type="term" value="F:peptidase activity"/>
    <property type="evidence" value="ECO:0007669"/>
    <property type="project" value="UniProtKB-KW"/>
</dbReference>
<comment type="caution">
    <text evidence="9">The sequence shown here is derived from an EMBL/GenBank/DDBJ whole genome shotgun (WGS) entry which is preliminary data.</text>
</comment>
<evidence type="ECO:0000256" key="3">
    <source>
        <dbReference type="ARBA" id="ARBA00022840"/>
    </source>
</evidence>
<keyword evidence="7" id="KW-0175">Coiled coil</keyword>
<dbReference type="GO" id="GO:0005737">
    <property type="term" value="C:cytoplasm"/>
    <property type="evidence" value="ECO:0007669"/>
    <property type="project" value="TreeGrafter"/>
</dbReference>
<dbReference type="InterPro" id="IPR027417">
    <property type="entry name" value="P-loop_NTPase"/>
</dbReference>
<dbReference type="PANTHER" id="PTHR11638">
    <property type="entry name" value="ATP-DEPENDENT CLP PROTEASE"/>
    <property type="match status" value="1"/>
</dbReference>
<dbReference type="STRING" id="1802689.A3F25_00790"/>
<keyword evidence="9" id="KW-0378">Hydrolase</keyword>
<dbReference type="AlphaFoldDB" id="A0A1F8G4R7"/>
<name>A0A1F8G4R7_9BACT</name>
<keyword evidence="1 5" id="KW-0677">Repeat</keyword>
<dbReference type="CDD" id="cd19499">
    <property type="entry name" value="RecA-like_ClpB_Hsp104-like"/>
    <property type="match status" value="1"/>
</dbReference>
<protein>
    <submittedName>
        <fullName evidence="9">Clp protease ClpC</fullName>
    </submittedName>
</protein>
<dbReference type="PRINTS" id="PR00300">
    <property type="entry name" value="CLPPROTEASEA"/>
</dbReference>
<dbReference type="InterPro" id="IPR019489">
    <property type="entry name" value="Clp_ATPase_C"/>
</dbReference>
<dbReference type="FunFam" id="3.40.50.300:FF:000025">
    <property type="entry name" value="ATP-dependent Clp protease subunit"/>
    <property type="match status" value="1"/>
</dbReference>
<dbReference type="GO" id="GO:0034605">
    <property type="term" value="P:cellular response to heat"/>
    <property type="evidence" value="ECO:0007669"/>
    <property type="project" value="TreeGrafter"/>
</dbReference>
<organism evidence="9 10">
    <name type="scientific">Candidatus Yanofskybacteria bacterium RIFCSPHIGHO2_12_FULL_45_19b</name>
    <dbReference type="NCBI Taxonomy" id="1802689"/>
    <lineage>
        <taxon>Bacteria</taxon>
        <taxon>Candidatus Yanofskyibacteriota</taxon>
    </lineage>
</organism>
<dbReference type="PROSITE" id="PS51903">
    <property type="entry name" value="CLP_R"/>
    <property type="match status" value="1"/>
</dbReference>
<feature type="coiled-coil region" evidence="7">
    <location>
        <begin position="500"/>
        <end position="546"/>
    </location>
</feature>
<dbReference type="SUPFAM" id="SSF81923">
    <property type="entry name" value="Double Clp-N motif"/>
    <property type="match status" value="1"/>
</dbReference>
<evidence type="ECO:0000256" key="5">
    <source>
        <dbReference type="PROSITE-ProRule" id="PRU01251"/>
    </source>
</evidence>